<protein>
    <recommendedName>
        <fullName evidence="2">Major tail protein</fullName>
    </recommendedName>
</protein>
<proteinExistence type="predicted"/>
<organism evidence="1">
    <name type="scientific">Pseudoalteromonas phage B8b</name>
    <dbReference type="NCBI Taxonomy" id="1506997"/>
    <lineage>
        <taxon>Viruses</taxon>
        <taxon>Duplodnaviria</taxon>
        <taxon>Heunggongvirae</taxon>
        <taxon>Uroviricota</taxon>
        <taxon>Caudoviricetes</taxon>
    </lineage>
</organism>
<dbReference type="EMBL" id="KM000061">
    <property type="protein sequence ID" value="AII30187.1"/>
    <property type="molecule type" value="Genomic_DNA"/>
</dbReference>
<name>A0A076G8U1_9CAUD</name>
<accession>A0A076G8U1</accession>
<reference evidence="1" key="1">
    <citation type="journal article" date="2015" name="PLoS ONE">
        <title>Life-style and genome structure of marine pseudoalteromonas siphovirus b8b isolated from the northwestern mediterranean sea.</title>
        <authorList>
            <person name="Lara E."/>
            <person name="Holmfeldt K."/>
            <person name="Solonenko N."/>
            <person name="Sa E.L."/>
            <person name="Ignacio-Espinoza J.C."/>
            <person name="Cornejo-Castillo F.M."/>
            <person name="Verberkmoes N.C."/>
            <person name="Vaque D."/>
            <person name="Sullivan M.B."/>
            <person name="Acinas S.G."/>
        </authorList>
    </citation>
    <scope>NUCLEOTIDE SEQUENCE [LARGE SCALE GENOMIC DNA]</scope>
</reference>
<evidence type="ECO:0008006" key="2">
    <source>
        <dbReference type="Google" id="ProtNLM"/>
    </source>
</evidence>
<evidence type="ECO:0000313" key="1">
    <source>
        <dbReference type="EMBL" id="AII30187.1"/>
    </source>
</evidence>
<sequence length="253" mass="27150">MAAVSNLTRNRSFRGGGGIYLRNLSDSGTGFFALGNADNFAFAINEETQNQRNFQVPGGGNIASTSTITDVTASVNSISINPRTAGVALRALIQTIDGATITGETHTAYADMFIPFLQTPDFDETLTVTDQGAATTYVAGTDYLVRNNGIFIAADGSIADASTIVVNYMSKATYEVEALTEAAVEYEVFFDGFNEADNGKSVTVRCHRVAFTPTTALALIQEDFGALPFEFQVLADDTKTGQESQYFTLKMEQ</sequence>